<evidence type="ECO:0000256" key="1">
    <source>
        <dbReference type="SAM" id="Phobius"/>
    </source>
</evidence>
<keyword evidence="1" id="KW-0472">Membrane</keyword>
<dbReference type="EMBL" id="JAEMHM010000012">
    <property type="protein sequence ID" value="MBJ6726127.1"/>
    <property type="molecule type" value="Genomic_DNA"/>
</dbReference>
<evidence type="ECO:0000313" key="3">
    <source>
        <dbReference type="Proteomes" id="UP000636888"/>
    </source>
</evidence>
<reference evidence="2" key="1">
    <citation type="submission" date="2020-12" db="EMBL/GenBank/DDBJ databases">
        <title>Geomonas sp. Red875, isolated from river sediment.</title>
        <authorList>
            <person name="Xu Z."/>
            <person name="Zhang Z."/>
            <person name="Masuda Y."/>
            <person name="Itoh H."/>
            <person name="Senoo K."/>
        </authorList>
    </citation>
    <scope>NUCLEOTIDE SEQUENCE</scope>
    <source>
        <strain evidence="2">Red875</strain>
    </source>
</reference>
<dbReference type="RefSeq" id="WP_199385016.1">
    <property type="nucleotide sequence ID" value="NZ_JAEMHM010000012.1"/>
</dbReference>
<name>A0A8J7LZ49_9BACT</name>
<evidence type="ECO:0000313" key="2">
    <source>
        <dbReference type="EMBL" id="MBJ6726127.1"/>
    </source>
</evidence>
<feature type="transmembrane region" description="Helical" evidence="1">
    <location>
        <begin position="99"/>
        <end position="117"/>
    </location>
</feature>
<organism evidence="2 3">
    <name type="scientific">Geomesophilobacter sediminis</name>
    <dbReference type="NCBI Taxonomy" id="2798584"/>
    <lineage>
        <taxon>Bacteria</taxon>
        <taxon>Pseudomonadati</taxon>
        <taxon>Thermodesulfobacteriota</taxon>
        <taxon>Desulfuromonadia</taxon>
        <taxon>Geobacterales</taxon>
        <taxon>Geobacteraceae</taxon>
        <taxon>Geomesophilobacter</taxon>
    </lineage>
</organism>
<protein>
    <submittedName>
        <fullName evidence="2">Uncharacterized protein</fullName>
    </submittedName>
</protein>
<feature type="transmembrane region" description="Helical" evidence="1">
    <location>
        <begin position="16"/>
        <end position="36"/>
    </location>
</feature>
<dbReference type="Proteomes" id="UP000636888">
    <property type="component" value="Unassembled WGS sequence"/>
</dbReference>
<sequence length="157" mass="18011">MPVSHNFKKIANTIKIYSVVQILLVLLLGYMGVVFQAKLQAIGRGSNFMNAVLISFVLQLLFFYPIRRFALAEANRDLAASASDISAEELNKLTKKARFADVVKAFIVVFYIIFMYRMPNEPVILSIVFFSFILTILSYFQCYNFAAKKLMKEWLAR</sequence>
<feature type="transmembrane region" description="Helical" evidence="1">
    <location>
        <begin position="48"/>
        <end position="66"/>
    </location>
</feature>
<keyword evidence="1" id="KW-1133">Transmembrane helix</keyword>
<keyword evidence="3" id="KW-1185">Reference proteome</keyword>
<accession>A0A8J7LZ49</accession>
<comment type="caution">
    <text evidence="2">The sequence shown here is derived from an EMBL/GenBank/DDBJ whole genome shotgun (WGS) entry which is preliminary data.</text>
</comment>
<gene>
    <name evidence="2" type="ORF">JFN93_15535</name>
</gene>
<proteinExistence type="predicted"/>
<keyword evidence="1" id="KW-0812">Transmembrane</keyword>
<dbReference type="AlphaFoldDB" id="A0A8J7LZ49"/>
<feature type="transmembrane region" description="Helical" evidence="1">
    <location>
        <begin position="123"/>
        <end position="147"/>
    </location>
</feature>